<keyword evidence="3" id="KW-1185">Reference proteome</keyword>
<dbReference type="Gene3D" id="3.20.20.140">
    <property type="entry name" value="Metal-dependent hydrolases"/>
    <property type="match status" value="1"/>
</dbReference>
<dbReference type="PANTHER" id="PTHR35563:SF2">
    <property type="entry name" value="BARREL METAL-DEPENDENT HYDROLASE, PUTATIVE (AFU_ORTHOLOGUE AFUA_1G16240)-RELATED"/>
    <property type="match status" value="1"/>
</dbReference>
<sequence>MITVDSHAHIFERNLPIVHSPRYLPGHDATLEEYLGYLDANGISHGVLVQPSFLGSDNSYLLAALGRKPQRLRGVAVVDPEVSEDELSRMADSGVVGIRLNLIGQPLPDMRADPWPRLLRMLTALNFHVEIHRQAGDLAQLLDPLLSASGVNVVVDHFGRPDPALGVDDPGFRYLLSCAASRRVWVKVAASYRNGPDGRGAAIALAAMPLLRKTFGLERLVWGSDWPHSQFEATESIQAAKARLEEWLPSSADQAIVLGETPVHLFHFA</sequence>
<accession>A0A1M5ZC42</accession>
<dbReference type="Proteomes" id="UP000184226">
    <property type="component" value="Unassembled WGS sequence"/>
</dbReference>
<dbReference type="SUPFAM" id="SSF51556">
    <property type="entry name" value="Metallo-dependent hydrolases"/>
    <property type="match status" value="1"/>
</dbReference>
<organism evidence="2 3">
    <name type="scientific">Pollutimonas bauzanensis</name>
    <dbReference type="NCBI Taxonomy" id="658167"/>
    <lineage>
        <taxon>Bacteria</taxon>
        <taxon>Pseudomonadati</taxon>
        <taxon>Pseudomonadota</taxon>
        <taxon>Betaproteobacteria</taxon>
        <taxon>Burkholderiales</taxon>
        <taxon>Alcaligenaceae</taxon>
        <taxon>Pollutimonas</taxon>
    </lineage>
</organism>
<dbReference type="InterPro" id="IPR032466">
    <property type="entry name" value="Metal_Hydrolase"/>
</dbReference>
<dbReference type="GO" id="GO:0016787">
    <property type="term" value="F:hydrolase activity"/>
    <property type="evidence" value="ECO:0007669"/>
    <property type="project" value="UniProtKB-KW"/>
</dbReference>
<name>A0A1M5ZC42_9BURK</name>
<dbReference type="EMBL" id="FQXE01000013">
    <property type="protein sequence ID" value="SHI21483.1"/>
    <property type="molecule type" value="Genomic_DNA"/>
</dbReference>
<dbReference type="Pfam" id="PF04909">
    <property type="entry name" value="Amidohydro_2"/>
    <property type="match status" value="1"/>
</dbReference>
<dbReference type="AlphaFoldDB" id="A0A1M5ZC42"/>
<gene>
    <name evidence="2" type="ORF">SAMN04488135_113122</name>
</gene>
<proteinExistence type="predicted"/>
<evidence type="ECO:0000313" key="3">
    <source>
        <dbReference type="Proteomes" id="UP000184226"/>
    </source>
</evidence>
<feature type="domain" description="Amidohydrolase-related" evidence="1">
    <location>
        <begin position="4"/>
        <end position="268"/>
    </location>
</feature>
<evidence type="ECO:0000313" key="2">
    <source>
        <dbReference type="EMBL" id="SHI21483.1"/>
    </source>
</evidence>
<dbReference type="InterPro" id="IPR052358">
    <property type="entry name" value="Aro_Compnd_Degr_Hydrolases"/>
</dbReference>
<dbReference type="STRING" id="658167.SAMN04488135_113122"/>
<protein>
    <submittedName>
        <fullName evidence="2">Predicted metal-dependent hydrolase, TIM-barrel fold</fullName>
    </submittedName>
</protein>
<keyword evidence="2" id="KW-0378">Hydrolase</keyword>
<dbReference type="PANTHER" id="PTHR35563">
    <property type="entry name" value="BARREL METAL-DEPENDENT HYDROLASE, PUTATIVE (AFU_ORTHOLOGUE AFUA_1G16240)-RELATED"/>
    <property type="match status" value="1"/>
</dbReference>
<reference evidence="2 3" key="1">
    <citation type="submission" date="2016-11" db="EMBL/GenBank/DDBJ databases">
        <authorList>
            <person name="Jaros S."/>
            <person name="Januszkiewicz K."/>
            <person name="Wedrychowicz H."/>
        </authorList>
    </citation>
    <scope>NUCLEOTIDE SEQUENCE [LARGE SCALE GENOMIC DNA]</scope>
    <source>
        <strain evidence="2 3">CGMCC 1.10190</strain>
    </source>
</reference>
<dbReference type="InterPro" id="IPR006680">
    <property type="entry name" value="Amidohydro-rel"/>
</dbReference>
<evidence type="ECO:0000259" key="1">
    <source>
        <dbReference type="Pfam" id="PF04909"/>
    </source>
</evidence>